<gene>
    <name evidence="1" type="ORF">EZS28_022084</name>
</gene>
<evidence type="ECO:0000313" key="2">
    <source>
        <dbReference type="Proteomes" id="UP000324800"/>
    </source>
</evidence>
<proteinExistence type="predicted"/>
<protein>
    <submittedName>
        <fullName evidence="1">Uncharacterized protein</fullName>
    </submittedName>
</protein>
<dbReference type="EMBL" id="SNRW01006811">
    <property type="protein sequence ID" value="KAA6382390.1"/>
    <property type="molecule type" value="Genomic_DNA"/>
</dbReference>
<sequence>MTYINQHAEKIASEPFANDKEKQQFEMGINDYLSKDKSNFKIPTVDDIKAKGQMLNDVQNLTINELKVKAQQIAEARDVSLTELPAKVQQLMNITSLSVDELQAKSRKRFSGRRFVLWQGD</sequence>
<name>A0A5J4VIT1_9EUKA</name>
<feature type="non-terminal residue" evidence="1">
    <location>
        <position position="121"/>
    </location>
</feature>
<evidence type="ECO:0000313" key="1">
    <source>
        <dbReference type="EMBL" id="KAA6382390.1"/>
    </source>
</evidence>
<comment type="caution">
    <text evidence="1">The sequence shown here is derived from an EMBL/GenBank/DDBJ whole genome shotgun (WGS) entry which is preliminary data.</text>
</comment>
<accession>A0A5J4VIT1</accession>
<organism evidence="1 2">
    <name type="scientific">Streblomastix strix</name>
    <dbReference type="NCBI Taxonomy" id="222440"/>
    <lineage>
        <taxon>Eukaryota</taxon>
        <taxon>Metamonada</taxon>
        <taxon>Preaxostyla</taxon>
        <taxon>Oxymonadida</taxon>
        <taxon>Streblomastigidae</taxon>
        <taxon>Streblomastix</taxon>
    </lineage>
</organism>
<dbReference type="AlphaFoldDB" id="A0A5J4VIT1"/>
<dbReference type="Proteomes" id="UP000324800">
    <property type="component" value="Unassembled WGS sequence"/>
</dbReference>
<reference evidence="1 2" key="1">
    <citation type="submission" date="2019-03" db="EMBL/GenBank/DDBJ databases">
        <title>Single cell metagenomics reveals metabolic interactions within the superorganism composed of flagellate Streblomastix strix and complex community of Bacteroidetes bacteria on its surface.</title>
        <authorList>
            <person name="Treitli S.C."/>
            <person name="Kolisko M."/>
            <person name="Husnik F."/>
            <person name="Keeling P."/>
            <person name="Hampl V."/>
        </authorList>
    </citation>
    <scope>NUCLEOTIDE SEQUENCE [LARGE SCALE GENOMIC DNA]</scope>
    <source>
        <strain evidence="1">ST1C</strain>
    </source>
</reference>